<dbReference type="Gene3D" id="1.20.1530.20">
    <property type="match status" value="1"/>
</dbReference>
<dbReference type="Proteomes" id="UP001150925">
    <property type="component" value="Unassembled WGS sequence"/>
</dbReference>
<feature type="transmembrane region" description="Helical" evidence="8">
    <location>
        <begin position="81"/>
        <end position="104"/>
    </location>
</feature>
<keyword evidence="5" id="KW-0406">Ion transport</keyword>
<dbReference type="InterPro" id="IPR006153">
    <property type="entry name" value="Cation/H_exchanger_TM"/>
</dbReference>
<feature type="region of interest" description="Disordered" evidence="7">
    <location>
        <begin position="427"/>
        <end position="450"/>
    </location>
</feature>
<dbReference type="PANTHER" id="PTHR32468">
    <property type="entry name" value="CATION/H + ANTIPORTER"/>
    <property type="match status" value="1"/>
</dbReference>
<feature type="transmembrane region" description="Helical" evidence="8">
    <location>
        <begin position="150"/>
        <end position="170"/>
    </location>
</feature>
<evidence type="ECO:0000256" key="1">
    <source>
        <dbReference type="ARBA" id="ARBA00004141"/>
    </source>
</evidence>
<feature type="transmembrane region" description="Helical" evidence="8">
    <location>
        <begin position="401"/>
        <end position="420"/>
    </location>
</feature>
<feature type="transmembrane region" description="Helical" evidence="8">
    <location>
        <begin position="20"/>
        <end position="39"/>
    </location>
</feature>
<feature type="transmembrane region" description="Helical" evidence="8">
    <location>
        <begin position="333"/>
        <end position="356"/>
    </location>
</feature>
<keyword evidence="11" id="KW-1185">Reference proteome</keyword>
<organism evidence="10 11">
    <name type="scientific">Dispira parvispora</name>
    <dbReference type="NCBI Taxonomy" id="1520584"/>
    <lineage>
        <taxon>Eukaryota</taxon>
        <taxon>Fungi</taxon>
        <taxon>Fungi incertae sedis</taxon>
        <taxon>Zoopagomycota</taxon>
        <taxon>Kickxellomycotina</taxon>
        <taxon>Dimargaritomycetes</taxon>
        <taxon>Dimargaritales</taxon>
        <taxon>Dimargaritaceae</taxon>
        <taxon>Dispira</taxon>
    </lineage>
</organism>
<feature type="domain" description="Cation/H+ exchanger transmembrane" evidence="9">
    <location>
        <begin position="32"/>
        <end position="417"/>
    </location>
</feature>
<sequence length="993" mass="108472">MAGSESIFTGANPIAFNPVNALPLFIVQVLIIILLSRFLHLGLSRLKQPMVISEIIGGVILGPTVLGRIPNFHSTIFPADSIPFVTLVANLGLVFFLFMVGLELDLGSLKKNIHRSLAISGAGMVIPFSLGIGVAYALYHLLGTNDDVPFTSFMLFISVDMSITAFPILARILAELKLLQTYIGAIVLSSAAIDDVTAWCLLALVVAIVNAKSGLIILWVFLCIGGYAIFLFTIGRRLLRRFFVYTNSFENGPSQKVMVVIFILILASAWFTEVIGVHAIFGGFLIGLIIPHHHGLAVAITEKVEDLVSTVFLPLYFALSGLKTNLGDLDSGIVWGMLCLVFSVSCFGKLTGCTFAARLCKLNWRESLTVGFLMNCKGLVELIVLNIGYDAGIISTQIFSMMVLNALIITFMTAPIVHFLNPPGLRRSSKEPNNANRTPKTLGDDNGDRLSFETSDANSLSELLSRPISVLVCLSKMQHVPALMALMKYLNPTSSGELESPESPTAQQSSTYSKGHPLQTSDEKSVVAHGKAADVEQNEKPPNSPSNSATTPRSYWQDLQIFALRIITLTQRNSAVMKSTEAENTLRNDPLVNMLEAFGQLNNITVHSALSICPSEDFAETLAHNSEQTQVNYAIVPWSGSGGIDEDTTMSLFDQLFSLNPPVPTGTSPHHIQFITEVFLRVPCNVGVFLDRGFQSDPTTDNDVIVRHESTPGLHSQWRMSPMRPRRPDGPVHVMVPFFGGADDRAAVYMGLRFAANTNIRVSIVRYMRSMEVTANDVQLEEKDFVEASNQMTIMRGKQLASLPRAAFAGTSGQTDHSGVPSLNNEMSMYPQQNTAVRLQSDQADEMLFHKLFHTAEALERDPKATVFTLEDFPNVSLEMVETSTPLQTAIARSRNLSSRDLIILGRSKGLGLGHKAELKAMLSGEDSDLNTKQDYQPVSSNGQTDDIGGSAEAPLLARNQNPKYRMLGDAAERFLAANTTTSLIVLQARKQN</sequence>
<feature type="transmembrane region" description="Helical" evidence="8">
    <location>
        <begin position="257"/>
        <end position="290"/>
    </location>
</feature>
<comment type="caution">
    <text evidence="10">The sequence shown here is derived from an EMBL/GenBank/DDBJ whole genome shotgun (WGS) entry which is preliminary data.</text>
</comment>
<evidence type="ECO:0000256" key="3">
    <source>
        <dbReference type="ARBA" id="ARBA00022692"/>
    </source>
</evidence>
<evidence type="ECO:0000256" key="7">
    <source>
        <dbReference type="SAM" id="MobiDB-lite"/>
    </source>
</evidence>
<dbReference type="GO" id="GO:0016020">
    <property type="term" value="C:membrane"/>
    <property type="evidence" value="ECO:0007669"/>
    <property type="project" value="UniProtKB-SubCell"/>
</dbReference>
<feature type="transmembrane region" description="Helical" evidence="8">
    <location>
        <begin position="116"/>
        <end position="138"/>
    </location>
</feature>
<feature type="transmembrane region" description="Helical" evidence="8">
    <location>
        <begin position="51"/>
        <end position="69"/>
    </location>
</feature>
<evidence type="ECO:0000256" key="8">
    <source>
        <dbReference type="SAM" id="Phobius"/>
    </source>
</evidence>
<feature type="compositionally biased region" description="Basic and acidic residues" evidence="7">
    <location>
        <begin position="521"/>
        <end position="539"/>
    </location>
</feature>
<comment type="subcellular location">
    <subcellularLocation>
        <location evidence="1">Membrane</location>
        <topology evidence="1">Multi-pass membrane protein</topology>
    </subcellularLocation>
</comment>
<evidence type="ECO:0000259" key="9">
    <source>
        <dbReference type="Pfam" id="PF00999"/>
    </source>
</evidence>
<feature type="transmembrane region" description="Helical" evidence="8">
    <location>
        <begin position="215"/>
        <end position="236"/>
    </location>
</feature>
<protein>
    <submittedName>
        <fullName evidence="10">K(+)/H(+) antiporter</fullName>
    </submittedName>
</protein>
<keyword evidence="2" id="KW-0813">Transport</keyword>
<dbReference type="AlphaFoldDB" id="A0A9W8E5W2"/>
<feature type="region of interest" description="Disordered" evidence="7">
    <location>
        <begin position="493"/>
        <end position="552"/>
    </location>
</feature>
<dbReference type="GO" id="GO:0015297">
    <property type="term" value="F:antiporter activity"/>
    <property type="evidence" value="ECO:0007669"/>
    <property type="project" value="InterPro"/>
</dbReference>
<reference evidence="10" key="1">
    <citation type="submission" date="2022-07" db="EMBL/GenBank/DDBJ databases">
        <title>Phylogenomic reconstructions and comparative analyses of Kickxellomycotina fungi.</title>
        <authorList>
            <person name="Reynolds N.K."/>
            <person name="Stajich J.E."/>
            <person name="Barry K."/>
            <person name="Grigoriev I.V."/>
            <person name="Crous P."/>
            <person name="Smith M.E."/>
        </authorList>
    </citation>
    <scope>NUCLEOTIDE SEQUENCE</scope>
    <source>
        <strain evidence="10">RSA 1196</strain>
    </source>
</reference>
<dbReference type="InterPro" id="IPR050794">
    <property type="entry name" value="CPA2_transporter"/>
</dbReference>
<proteinExistence type="predicted"/>
<evidence type="ECO:0000313" key="11">
    <source>
        <dbReference type="Proteomes" id="UP001150925"/>
    </source>
</evidence>
<evidence type="ECO:0000256" key="2">
    <source>
        <dbReference type="ARBA" id="ARBA00022448"/>
    </source>
</evidence>
<keyword evidence="4 8" id="KW-1133">Transmembrane helix</keyword>
<keyword evidence="3 8" id="KW-0812">Transmembrane</keyword>
<dbReference type="GO" id="GO:1902600">
    <property type="term" value="P:proton transmembrane transport"/>
    <property type="evidence" value="ECO:0007669"/>
    <property type="project" value="InterPro"/>
</dbReference>
<evidence type="ECO:0000256" key="4">
    <source>
        <dbReference type="ARBA" id="ARBA00022989"/>
    </source>
</evidence>
<evidence type="ECO:0000313" key="10">
    <source>
        <dbReference type="EMBL" id="KAJ1969506.1"/>
    </source>
</evidence>
<dbReference type="Pfam" id="PF00999">
    <property type="entry name" value="Na_H_Exchanger"/>
    <property type="match status" value="1"/>
</dbReference>
<feature type="compositionally biased region" description="Polar residues" evidence="7">
    <location>
        <begin position="931"/>
        <end position="945"/>
    </location>
</feature>
<evidence type="ECO:0000256" key="6">
    <source>
        <dbReference type="ARBA" id="ARBA00023136"/>
    </source>
</evidence>
<name>A0A9W8E5W2_9FUNG</name>
<keyword evidence="6 8" id="KW-0472">Membrane</keyword>
<accession>A0A9W8E5W2</accession>
<feature type="region of interest" description="Disordered" evidence="7">
    <location>
        <begin position="926"/>
        <end position="956"/>
    </location>
</feature>
<feature type="compositionally biased region" description="Polar residues" evidence="7">
    <location>
        <begin position="493"/>
        <end position="513"/>
    </location>
</feature>
<dbReference type="OrthoDB" id="2687058at2759"/>
<dbReference type="InterPro" id="IPR038770">
    <property type="entry name" value="Na+/solute_symporter_sf"/>
</dbReference>
<evidence type="ECO:0000256" key="5">
    <source>
        <dbReference type="ARBA" id="ARBA00023065"/>
    </source>
</evidence>
<dbReference type="EMBL" id="JANBPY010000051">
    <property type="protein sequence ID" value="KAJ1969506.1"/>
    <property type="molecule type" value="Genomic_DNA"/>
</dbReference>
<feature type="transmembrane region" description="Helical" evidence="8">
    <location>
        <begin position="182"/>
        <end position="209"/>
    </location>
</feature>
<gene>
    <name evidence="10" type="primary">KHA1_2</name>
    <name evidence="10" type="ORF">IWQ62_000581</name>
</gene>
<dbReference type="PANTHER" id="PTHR32468:SF0">
    <property type="entry name" value="K(+)_H(+) ANTIPORTER 1"/>
    <property type="match status" value="1"/>
</dbReference>